<organism evidence="1 2">
    <name type="scientific">Holotrichia oblita</name>
    <name type="common">Chafer beetle</name>
    <dbReference type="NCBI Taxonomy" id="644536"/>
    <lineage>
        <taxon>Eukaryota</taxon>
        <taxon>Metazoa</taxon>
        <taxon>Ecdysozoa</taxon>
        <taxon>Arthropoda</taxon>
        <taxon>Hexapoda</taxon>
        <taxon>Insecta</taxon>
        <taxon>Pterygota</taxon>
        <taxon>Neoptera</taxon>
        <taxon>Endopterygota</taxon>
        <taxon>Coleoptera</taxon>
        <taxon>Polyphaga</taxon>
        <taxon>Scarabaeiformia</taxon>
        <taxon>Scarabaeidae</taxon>
        <taxon>Melolonthinae</taxon>
        <taxon>Holotrichia</taxon>
    </lineage>
</organism>
<comment type="caution">
    <text evidence="1">The sequence shown here is derived from an EMBL/GenBank/DDBJ whole genome shotgun (WGS) entry which is preliminary data.</text>
</comment>
<dbReference type="EMBL" id="CM043015">
    <property type="protein sequence ID" value="KAI4471182.1"/>
    <property type="molecule type" value="Genomic_DNA"/>
</dbReference>
<accession>A0ACB9TWP4</accession>
<reference evidence="1" key="1">
    <citation type="submission" date="2022-04" db="EMBL/GenBank/DDBJ databases">
        <title>Chromosome-scale genome assembly of Holotrichia oblita Faldermann.</title>
        <authorList>
            <person name="Rongchong L."/>
        </authorList>
    </citation>
    <scope>NUCLEOTIDE SEQUENCE</scope>
    <source>
        <strain evidence="1">81SQS9</strain>
    </source>
</reference>
<evidence type="ECO:0000313" key="1">
    <source>
        <dbReference type="EMBL" id="KAI4471182.1"/>
    </source>
</evidence>
<proteinExistence type="predicted"/>
<keyword evidence="2" id="KW-1185">Reference proteome</keyword>
<dbReference type="Proteomes" id="UP001056778">
    <property type="component" value="Chromosome 1"/>
</dbReference>
<gene>
    <name evidence="1" type="ORF">MML48_1g15886</name>
</gene>
<sequence length="4144" mass="475357">MNVESLRSNVSQGSQSAEIRIAKAAITICFMFVASWTPYAVMALIGSFGDSTLLTPGVTMIPALACKLVACIDPWVYAISHPRYRIELQNRLPWLAIKEESETVSTATGQTSVGQPASADAVLRLKYYFRNDETMEEEELESSESKHSSAFSIEREDSNPSLRGGPRFFCQPPERYRRKPGVIPFHVPHKKLVEKFEQKVELPEPLTGFRSNQRQILVERAEGVKEDKSSNEKKLVKTRLRFHDTAERKTFTRLPRETSEVILPHFKLKNVVRQKDLIGQLRNGSIKGFIYLVYAVPRSSEHYTPYALTMVPYEKVDKKNFLTMSAHGVLQSVGQEQIFTHLDKWESEYNMYCRLMRIKSFFFFRIWKAFYVWRKGVIYEKIKNARNYLTNNLFFLNDLLRDALLNIRGMCYKLFTTSFTDTTDIENFELFYFIEAQMGKLEEAAERLHTYRDLTKEVILNACHGALLAKGFIVDETLNEQSDKNGPKSKKDKRLKTSYIEQSDKRKFCIRLTSFITLVDYITLDMLHLILLNSAEELLKTLSAHYRYMPDLNLLESTNVDKNIVISRPEDAPQLPLFRINVIIEPESLTLNPDYDITEHIFTQVWELWEKNARDIKSFIGDKLYISFTNPIINGKIEDRICGFGPQLMFYLQKDEYLKDLKNTIFDYLKTNYEIASAFINRLEGIRAFYAEDTATEDNIIENEREIETFRMLCTRYHDEVKLIESIVDKQPLGILYIELEDFKASAMPQPIRLIEIIEITLPKIGRDKVAKLAEEVQDSQNYLLKKPVTTIEFVKYLQFLDECANQIDAMENDLDYCKELYDIMEEFDITIPGDDMSNYLSLSVDMGSLRSLVDKKVEKRPKTMRKFNDQMNKDISVLIADVGIIKNECLQPWLYDIESDPLKVNAFLNDLYDRLIECQNRAKEFKDHQKEFRMEVSRFDILDEVMADVKLRMLLWESMDTWAKTLDEWYSTDFHTLNTEDMNMFTAKNIKNIHQLEKGLPPNLIVPKLKEEVEKLKDKLPTIQYLRNPSLKQRHWMKIENLLGRKFKADETVTLQLLESLQVFNYPAELMEVSGQASSEAALEALLRKVEDSWKALEFIVVPHRDAKDVFILGTVEEIQTVLDESNINISTIASSRHVGPIKPRVDEWIKHLDLFSRILDEWLMCQQSWVYLEVIFSAPDIQRQLPTEAKMFLVVDKSWKELMRKTAKMPLAMQAAMQPGVLEMLKKNNALLEQIMKCLESYLETKRVAFPRFYFLSNDELLDILAQTRNPHAVQPHLRKCFDAIAKLEFGTKKHDEEDEDENAPPAAVVLTTDIMAMISPEGERVPLVKGLKARGNVEDWLSKVEEAMFASLRRIMKGAVADYMQRPRKEWVLDHPNQIILSVSQIMWAKDVHSILDGNVDKDSELKAFEKKSIADLNDLAALVRQDLDKVTRKVLIALITIDVHARDTITSLIAHKCHSSNNFEWLKMLRYYWQENIDHCVTKMSSTSFLYGYEYLGAGGVLVITPLTDKCYLCLMGALQLDLGGAPAGPAGTGKTETTKDLAKSVATQCVVFNCSEGLDYKMMGRFFSGLAQSGAWCCFDEFNRIDIEVLSVIAQQIITIRNAKAIKSTRFMFEGREIKLVQTCAVFITMNPGYAGRTELPDNLKALFRPISMMVPDYALIAEVTLYSEGFESSRVLSQKMTQMYKLCSEQLSQQDHYDFGMRAVKSVLVMAGALKRASPDRNEDVVLICALRDSNLPKFLADDAILFQGILNDLFPGVELPVQDYGVFQDCIVKVMEENIIQPEPAMIKKVIQLYETMIVRWGVMLVGPTGGGKSTILKTLNRALSRMHQDGFEGPNYQPVHTYIMNPKAVTAGELYGEVNPFTMEWRDGLMGIMVRTAVQCTEEDHQWVICDGPVDAVWIENLNTVLDDNKMLCLANSERIKLTPYVHMIFEVQDLAQASPATVSRCGMVYVDPEEIKWFPYAKSWVERLDPGLILPEMKEFLLTIFSSYVEDGLAFIRKHCTYAIHQVEISKVMMICALINSFISMPGAMEKIGDKAKVRCFLCQTFVFSYIWGLGGNLHESSMDKIEVFIRDQFEEHVDARLPTSNDLLSVFMNVRKHRLDPWTKIMPTFEYNKDTPFFEMLVPTSDTVRFGYIMERLIYADYPVMYTGDTGVGKSVVAKAVMNKLYDTGDFVPVTLNFSAQTSSARTQEILESKLEKRKKTLLGAPLGKKVVVFVDDVNMPKLERYGAQPPIELLRQFLDYKGLYDREKLFWKDILDVVICIACAPPGGGRNPLTPRFVRHFGMLLIPPPNEFSLKQIFKAIMKGFLYDFSNDVSDLGDSMVTAAVDIYERIAEDLLPTPAKSHYVFNLRDLSKCVQGVLQADSGTMRDPNSMLKLFYHECLRVFHDRLINKEDKSYFYFLMKEVCGRCFGTPVLTLPDELIILNPPVLIFGDFMQVGAARENRIYEEIKDLTKLRNVLQDYLDDYNLLTSKEMKLIFFLDAVEHSSRIARILRAERGNGLLVGVGGMGKQSLTKLASHLNGYKCSQIELTRNYDHSYFFDDLRKLYSNAGAKNENTVFLFTDTQIVQEEFLEDINNMLNSGEVPNLFEADELEKVIIACRPTAKECGIAETNRDGIFDFFIRRVRTNLHLVICMSPVGDAFRRRCRMFPSLVNCCTINWFVKWPEEALLSVAQNSLKGLDSDEITHKLAEICVIMHKKLYETNSVIDSMKETLMILEPELAKKSVAVAELMKNLANEQKQADKVRSVVKTDEEAAKIQAQETRALADDAQKDLDTVLPAMQMATKALEALNKSDVNELRVFQKPPALVKYVMEAVCVLLGAKTDWAGAKQQMADANFLKKLQDYDKNHITEAMTRKLKPYIDNKDFVPEVVVNVSKVCKSMCMWVRAIDQYAKVYKVVEPKRKKLEIAETELNKVMSVLKEKQRQLAEVEAMIMNLEAKFNTSLAEKKALEDDMSLTATRLQRARRLNIALGDEQTRWEQSVLNCTSELRTVIGDVLLAAGCVAYIGAFTSTYRKELMDMWLEDCKNFEIPSSENFSLIAVLADPYDIRVWNTCGLPRDDVSTENAIMVTRAGRWPLMIDPQEQANRWIRQMEADHSLKIGKLTDANFMRILESAIRIGMPVLLEEVGETLDPTLGPVLLKQTFVQGGRTLIHLGDSDIDYDENFRFYVTTKLANPHYLPEVCIQVTIVNFTVTPSGLEDQLLAFNLNNQRHKIKVNAPLTPYQFYRDVVRLERPDLESQRNDLIIRINNDKATLKNIEIKILRLLYQSEGNILDDEELIDTLNESKETSAVIAARLIETEATEEKISIAREKYRTVAIRGSVLYFVVAQLADIDPMYQYSLKYFNQLFNTVIETSEKNEDLHIRLNTLYSEITLAIYTNVSRGLFERHKLMFSFMLCVAIQTQEGIVIESQWNYLLRGPIVSKSELPKKPDYPTLTDNMWIAVNFLATTFPLFEELVNDVVCIIKISIDEFVQKINIVPDNKNKSTIDWDEQLDDFNKLMLLRTLQEEKLVFAITEYVKKNLGQPFIESPQVNLHILYQTTSNITPLIFVLSTGSDPFGAFQRFALEMGYKDRIQAISLGQGQGPVAERLIEQGLPKGDWIFLQNCHLATSWMLQMERTILRIAQNPSCAHEQFRLFLSSMPSKGFPVSVLQNSVKVTNEPPKGLRANLKRAFTEMTDDMFNHQYYRRKWRSMLFGLCMFHAVIQERKKFGPLGWNIIYEFNDSDREFAFNTLRMYCAEPPIPWDALIYINGEITYGGRVTDNWDLRCLKTILHLFFSPHTLKRDYKYSSSGTYYCPNFDNLQSYRDFIDKLPIIEAPEIFGMHENANIAFQIKETQTIIRTIMESQPRASGGTEGKSSDEIVFELSEMVMATILNVITLDEAHQALFKKDDKDRMPSLTTVLTQEVDRFNKLLKLIHNSMHNLQKAIKGLVVMSEELEEVFTSFINNTVWLRSGHPTSYWISGFYFPQGFLTGTLQTHARKYNLPIDRLKFEFRVSGQIIDQEDLRDAHVENGGKEVYDMYGSLDYPPDGVIVHGLFLDAGRWDLHRDKLVDPHPGEINPPLPAVTLEPVTQLPEYDLRYVCPLYKTSVRAGVLSTTGHSTNFVLAFLLPSSQPQAYWILKGTALLTQLTN</sequence>
<name>A0ACB9TWP4_HOLOL</name>
<protein>
    <submittedName>
        <fullName evidence="1">Dynein axonemal heavy chain 7-related</fullName>
    </submittedName>
</protein>
<evidence type="ECO:0000313" key="2">
    <source>
        <dbReference type="Proteomes" id="UP001056778"/>
    </source>
</evidence>